<dbReference type="NCBIfam" id="TIGR00197">
    <property type="entry name" value="yjeF_nterm"/>
    <property type="match status" value="1"/>
</dbReference>
<evidence type="ECO:0000256" key="9">
    <source>
        <dbReference type="HAMAP-Rule" id="MF_03159"/>
    </source>
</evidence>
<keyword evidence="9" id="KW-0479">Metal-binding</keyword>
<dbReference type="InterPro" id="IPR019576">
    <property type="entry name" value="Pyridoxamine_oxidase_dimer_C"/>
</dbReference>
<dbReference type="SUPFAM" id="SSF64153">
    <property type="entry name" value="YjeF N-terminal domain-like"/>
    <property type="match status" value="1"/>
</dbReference>
<dbReference type="Gene3D" id="2.30.110.10">
    <property type="entry name" value="Electron Transport, Fmn-binding Protein, Chain A"/>
    <property type="match status" value="1"/>
</dbReference>
<dbReference type="EMBL" id="CAUYUE010000012">
    <property type="protein sequence ID" value="CAK0785278.1"/>
    <property type="molecule type" value="Genomic_DNA"/>
</dbReference>
<comment type="pathway">
    <text evidence="3">Cofactor metabolism; pyridoxal 5'-phosphate salvage; pyridoxal 5'-phosphate from pyridoxine 5'-phosphate: step 1/1.</text>
</comment>
<evidence type="ECO:0000256" key="2">
    <source>
        <dbReference type="ARBA" id="ARBA00004738"/>
    </source>
</evidence>
<comment type="catalytic activity">
    <reaction evidence="9">
        <text>(6R)-NADPHX = (6S)-NADPHX</text>
        <dbReference type="Rhea" id="RHEA:32227"/>
        <dbReference type="ChEBI" id="CHEBI:64076"/>
        <dbReference type="ChEBI" id="CHEBI:64077"/>
        <dbReference type="EC" id="5.1.99.6"/>
    </reaction>
</comment>
<comment type="pathway">
    <text evidence="2">Cofactor metabolism; pyridoxal 5'-phosphate salvage; pyridoxal 5'-phosphate from pyridoxamine 5'-phosphate: step 1/1.</text>
</comment>
<keyword evidence="8" id="KW-0664">Pyridoxine biosynthesis</keyword>
<dbReference type="GO" id="GO:0052856">
    <property type="term" value="F:NAD(P)HX epimerase activity"/>
    <property type="evidence" value="ECO:0007669"/>
    <property type="project" value="UniProtKB-UniRule"/>
</dbReference>
<evidence type="ECO:0000313" key="12">
    <source>
        <dbReference type="EMBL" id="CAK0785278.1"/>
    </source>
</evidence>
<keyword evidence="6" id="KW-0288">FMN</keyword>
<dbReference type="EC" id="5.1.99.6" evidence="9"/>
<dbReference type="InterPro" id="IPR036652">
    <property type="entry name" value="YjeF_N_dom_sf"/>
</dbReference>
<dbReference type="GO" id="GO:0004733">
    <property type="term" value="F:pyridoxamine phosphate oxidase activity"/>
    <property type="evidence" value="ECO:0007669"/>
    <property type="project" value="InterPro"/>
</dbReference>
<comment type="caution">
    <text evidence="9">Lacks conserved residue(s) required for the propagation of feature annotation.</text>
</comment>
<dbReference type="HAMAP" id="MF_01966">
    <property type="entry name" value="NADHX_epimerase"/>
    <property type="match status" value="1"/>
</dbReference>
<feature type="domain" description="YjeF N-terminal" evidence="11">
    <location>
        <begin position="89"/>
        <end position="301"/>
    </location>
</feature>
<dbReference type="InterPro" id="IPR019740">
    <property type="entry name" value="Pyridox_Oxase_CS"/>
</dbReference>
<keyword evidence="9" id="KW-0547">Nucleotide-binding</keyword>
<comment type="function">
    <text evidence="9">Catalyzes the epimerization of the S- and R-forms of NAD(P)HX, a damaged form of NAD(P)H that is a result of enzymatic or heat-dependent hydration. This is a prerequisite for the S-specific NAD(P)H-hydrate dehydratase to allow the repair of both epimers of NAD(P)HX.</text>
</comment>
<dbReference type="PANTHER" id="PTHR10851">
    <property type="entry name" value="PYRIDOXINE-5-PHOSPHATE OXIDASE"/>
    <property type="match status" value="1"/>
</dbReference>
<comment type="subunit">
    <text evidence="4">Homodimer.</text>
</comment>
<dbReference type="InterPro" id="IPR012349">
    <property type="entry name" value="Split_barrel_FMN-bd"/>
</dbReference>
<feature type="binding site" evidence="9">
    <location>
        <position position="244"/>
    </location>
    <ligand>
        <name>K(+)</name>
        <dbReference type="ChEBI" id="CHEBI:29103"/>
    </ligand>
</feature>
<protein>
    <recommendedName>
        <fullName evidence="9">NAD(P)H-hydrate epimerase</fullName>
        <ecNumber evidence="9">5.1.99.6</ecNumber>
    </recommendedName>
    <alternativeName>
        <fullName evidence="9">NAD(P)HX epimerase</fullName>
    </alternativeName>
</protein>
<dbReference type="GO" id="GO:0008615">
    <property type="term" value="P:pyridoxine biosynthetic process"/>
    <property type="evidence" value="ECO:0007669"/>
    <property type="project" value="UniProtKB-KW"/>
</dbReference>
<comment type="cofactor">
    <cofactor evidence="1">
        <name>FMN</name>
        <dbReference type="ChEBI" id="CHEBI:58210"/>
    </cofactor>
</comment>
<dbReference type="PROSITE" id="PS01064">
    <property type="entry name" value="PYRIDOX_OXIDASE"/>
    <property type="match status" value="1"/>
</dbReference>
<dbReference type="HAMAP" id="MF_01629">
    <property type="entry name" value="PdxH"/>
    <property type="match status" value="1"/>
</dbReference>
<keyword evidence="13" id="KW-1185">Reference proteome</keyword>
<dbReference type="FunFam" id="2.30.110.10:FF:000005">
    <property type="entry name" value="NAD(P)H-hydrate epimerase"/>
    <property type="match status" value="1"/>
</dbReference>
<keyword evidence="9" id="KW-0413">Isomerase</keyword>
<keyword evidence="7" id="KW-0560">Oxidoreductase</keyword>
<evidence type="ECO:0000256" key="5">
    <source>
        <dbReference type="ARBA" id="ARBA00022630"/>
    </source>
</evidence>
<comment type="similarity">
    <text evidence="9">Belongs to the NnrE/AIBP family.</text>
</comment>
<proteinExistence type="inferred from homology"/>
<dbReference type="Proteomes" id="UP001314263">
    <property type="component" value="Unassembled WGS sequence"/>
</dbReference>
<evidence type="ECO:0000256" key="10">
    <source>
        <dbReference type="SAM" id="MobiDB-lite"/>
    </source>
</evidence>
<dbReference type="PANTHER" id="PTHR10851:SF0">
    <property type="entry name" value="PYRIDOXINE-5'-PHOSPHATE OXIDASE"/>
    <property type="match status" value="1"/>
</dbReference>
<evidence type="ECO:0000256" key="6">
    <source>
        <dbReference type="ARBA" id="ARBA00022643"/>
    </source>
</evidence>
<evidence type="ECO:0000256" key="4">
    <source>
        <dbReference type="ARBA" id="ARBA00011738"/>
    </source>
</evidence>
<comment type="catalytic activity">
    <reaction evidence="9">
        <text>(6R)-NADHX = (6S)-NADHX</text>
        <dbReference type="Rhea" id="RHEA:32215"/>
        <dbReference type="ChEBI" id="CHEBI:64074"/>
        <dbReference type="ChEBI" id="CHEBI:64075"/>
        <dbReference type="EC" id="5.1.99.6"/>
    </reaction>
</comment>
<dbReference type="Pfam" id="PF03853">
    <property type="entry name" value="YjeF_N"/>
    <property type="match status" value="1"/>
</dbReference>
<dbReference type="SUPFAM" id="SSF50475">
    <property type="entry name" value="FMN-binding split barrel"/>
    <property type="match status" value="1"/>
</dbReference>
<feature type="binding site" evidence="9">
    <location>
        <begin position="210"/>
        <end position="216"/>
    </location>
    <ligand>
        <name>(6S)-NADPHX</name>
        <dbReference type="ChEBI" id="CHEBI:64076"/>
    </ligand>
</feature>
<evidence type="ECO:0000256" key="3">
    <source>
        <dbReference type="ARBA" id="ARBA00005037"/>
    </source>
</evidence>
<reference evidence="12 13" key="1">
    <citation type="submission" date="2023-10" db="EMBL/GenBank/DDBJ databases">
        <authorList>
            <person name="Maclean D."/>
            <person name="Macfadyen A."/>
        </authorList>
    </citation>
    <scope>NUCLEOTIDE SEQUENCE [LARGE SCALE GENOMIC DNA]</scope>
</reference>
<evidence type="ECO:0000256" key="1">
    <source>
        <dbReference type="ARBA" id="ARBA00001917"/>
    </source>
</evidence>
<comment type="cofactor">
    <cofactor evidence="9">
        <name>K(+)</name>
        <dbReference type="ChEBI" id="CHEBI:29103"/>
    </cofactor>
    <text evidence="9">Binds 1 potassium ion per subunit.</text>
</comment>
<keyword evidence="9" id="KW-0520">NAD</keyword>
<feature type="binding site" evidence="9">
    <location>
        <position position="241"/>
    </location>
    <ligand>
        <name>(6S)-NADPHX</name>
        <dbReference type="ChEBI" id="CHEBI:64076"/>
    </ligand>
</feature>
<organism evidence="12 13">
    <name type="scientific">Coccomyxa viridis</name>
    <dbReference type="NCBI Taxonomy" id="1274662"/>
    <lineage>
        <taxon>Eukaryota</taxon>
        <taxon>Viridiplantae</taxon>
        <taxon>Chlorophyta</taxon>
        <taxon>core chlorophytes</taxon>
        <taxon>Trebouxiophyceae</taxon>
        <taxon>Trebouxiophyceae incertae sedis</taxon>
        <taxon>Coccomyxaceae</taxon>
        <taxon>Coccomyxa</taxon>
    </lineage>
</organism>
<dbReference type="Pfam" id="PF01243">
    <property type="entry name" value="PNPOx_N"/>
    <property type="match status" value="1"/>
</dbReference>
<feature type="binding site" evidence="9">
    <location>
        <begin position="139"/>
        <end position="143"/>
    </location>
    <ligand>
        <name>(6S)-NADPHX</name>
        <dbReference type="ChEBI" id="CHEBI:64076"/>
    </ligand>
</feature>
<dbReference type="NCBIfam" id="NF004231">
    <property type="entry name" value="PRK05679.1"/>
    <property type="match status" value="1"/>
</dbReference>
<feature type="binding site" evidence="9">
    <location>
        <position position="206"/>
    </location>
    <ligand>
        <name>K(+)</name>
        <dbReference type="ChEBI" id="CHEBI:29103"/>
    </ligand>
</feature>
<dbReference type="NCBIfam" id="TIGR00558">
    <property type="entry name" value="pdxH"/>
    <property type="match status" value="1"/>
</dbReference>
<dbReference type="Pfam" id="PF10590">
    <property type="entry name" value="PNP_phzG_C"/>
    <property type="match status" value="1"/>
</dbReference>
<feature type="binding site" evidence="9">
    <location>
        <position position="140"/>
    </location>
    <ligand>
        <name>K(+)</name>
        <dbReference type="ChEBI" id="CHEBI:29103"/>
    </ligand>
</feature>
<gene>
    <name evidence="12" type="ORF">CVIRNUC_008484</name>
</gene>
<evidence type="ECO:0000256" key="7">
    <source>
        <dbReference type="ARBA" id="ARBA00023002"/>
    </source>
</evidence>
<accession>A0AAV1IH72</accession>
<evidence type="ECO:0000313" key="13">
    <source>
        <dbReference type="Proteomes" id="UP001314263"/>
    </source>
</evidence>
<keyword evidence="9" id="KW-0630">Potassium</keyword>
<dbReference type="GO" id="GO:0010181">
    <property type="term" value="F:FMN binding"/>
    <property type="evidence" value="ECO:0007669"/>
    <property type="project" value="InterPro"/>
</dbReference>
<dbReference type="InterPro" id="IPR004443">
    <property type="entry name" value="YjeF_N_dom"/>
</dbReference>
<evidence type="ECO:0000259" key="11">
    <source>
        <dbReference type="PROSITE" id="PS51385"/>
    </source>
</evidence>
<comment type="caution">
    <text evidence="12">The sequence shown here is derived from an EMBL/GenBank/DDBJ whole genome shotgun (WGS) entry which is preliminary data.</text>
</comment>
<evidence type="ECO:0000256" key="8">
    <source>
        <dbReference type="ARBA" id="ARBA00023096"/>
    </source>
</evidence>
<keyword evidence="5" id="KW-0285">Flavoprotein</keyword>
<name>A0AAV1IH72_9CHLO</name>
<feature type="region of interest" description="Disordered" evidence="10">
    <location>
        <begin position="452"/>
        <end position="474"/>
    </location>
</feature>
<dbReference type="InterPro" id="IPR000659">
    <property type="entry name" value="Pyridox_Oxase"/>
</dbReference>
<dbReference type="InterPro" id="IPR011576">
    <property type="entry name" value="Pyridox_Oxase_N"/>
</dbReference>
<sequence length="542" mass="60275">MGLRMIQQALRCSARVFCRSAISERGRAQSTSHYPITTPKSLFTPAAVPRLSATSALAFQSLRRYHSTIARASVSTAMDQITYIGQEDAAKIDEVLMGPLGFSVDQLMELAGLSVACSVYAEYPPSSHKRVLVIAGPGNNGGDGLVAARHLYHFGYAVEVTYPKRTDKPLYHGLVKQLESLKIAFLPPEDITEGRPLRERYDVVIDAVFGFSFHGSPRPPFDTIVQRLLPKSSPPSIASVDNPSGWHVEDGPQNLDEAIEPEMLISLTAPKRGARFFKGPFHYLGGRFVPPAIKDKYHLQLPPYPGTSQCVKIVSGSGSGSGGKSDPSQIRLNYDLAEKGGGLWEEHVDADPMKQFDKWFQEAVDAKVLEEPNQMAIASADAQGVPSVRMVLLKGYDERGFMFYSNYSSRKAQELANGHAALCMYWEPLQRQVRVEGTVEQLPGEESDAYYHSRPRGSQIGAHVSPQSSVLPNGRGELEARNEELKQKFSDESKEIPRPKNWGGYLIRPRAIEFWHGRPSRLHDRISFRKENGEWKRERLAP</sequence>
<dbReference type="Gene3D" id="3.40.50.10260">
    <property type="entry name" value="YjeF N-terminal domain"/>
    <property type="match status" value="1"/>
</dbReference>
<dbReference type="PROSITE" id="PS51385">
    <property type="entry name" value="YJEF_N"/>
    <property type="match status" value="1"/>
</dbReference>
<dbReference type="GO" id="GO:0046872">
    <property type="term" value="F:metal ion binding"/>
    <property type="evidence" value="ECO:0007669"/>
    <property type="project" value="UniProtKB-KW"/>
</dbReference>
<dbReference type="AlphaFoldDB" id="A0AAV1IH72"/>